<dbReference type="PANTHER" id="PTHR31302:SF31">
    <property type="entry name" value="PHOSPHODIESTERASE YAEI"/>
    <property type="match status" value="1"/>
</dbReference>
<dbReference type="HOGENOM" id="CLU_1666161_0_0_4"/>
<protein>
    <submittedName>
        <fullName evidence="3">Ser/Thr protein phosphatase family protein</fullName>
    </submittedName>
</protein>
<evidence type="ECO:0000313" key="4">
    <source>
        <dbReference type="Proteomes" id="UP000030302"/>
    </source>
</evidence>
<dbReference type="SUPFAM" id="SSF56300">
    <property type="entry name" value="Metallo-dependent phosphatases"/>
    <property type="match status" value="1"/>
</dbReference>
<dbReference type="KEGG" id="care:LT85_3131"/>
<evidence type="ECO:0000256" key="1">
    <source>
        <dbReference type="ARBA" id="ARBA00022723"/>
    </source>
</evidence>
<accession>A0A0A1FF76</accession>
<dbReference type="Gene3D" id="3.60.21.10">
    <property type="match status" value="1"/>
</dbReference>
<dbReference type="InterPro" id="IPR029052">
    <property type="entry name" value="Metallo-depent_PP-like"/>
</dbReference>
<reference evidence="4" key="1">
    <citation type="journal article" date="2014" name="Soil Biol. Biochem.">
        <title>Structure and function of bacterial communities in ageing soils: Insights from the Mendocino ecological staircase.</title>
        <authorList>
            <person name="Uroz S."/>
            <person name="Tech J.J."/>
            <person name="Sawaya N.A."/>
            <person name="Frey-Klett P."/>
            <person name="Leveau J.H.J."/>
        </authorList>
    </citation>
    <scope>NUCLEOTIDE SEQUENCE [LARGE SCALE GENOMIC DNA]</scope>
    <source>
        <strain evidence="4">Cal35</strain>
    </source>
</reference>
<dbReference type="Proteomes" id="UP000030302">
    <property type="component" value="Chromosome"/>
</dbReference>
<dbReference type="GO" id="GO:0016020">
    <property type="term" value="C:membrane"/>
    <property type="evidence" value="ECO:0007669"/>
    <property type="project" value="GOC"/>
</dbReference>
<dbReference type="GO" id="GO:0009245">
    <property type="term" value="P:lipid A biosynthetic process"/>
    <property type="evidence" value="ECO:0007669"/>
    <property type="project" value="TreeGrafter"/>
</dbReference>
<evidence type="ECO:0000313" key="3">
    <source>
        <dbReference type="EMBL" id="AIY42289.1"/>
    </source>
</evidence>
<dbReference type="AlphaFoldDB" id="A0A0A1FF76"/>
<gene>
    <name evidence="3" type="ORF">LT85_3131</name>
</gene>
<dbReference type="GO" id="GO:0046872">
    <property type="term" value="F:metal ion binding"/>
    <property type="evidence" value="ECO:0007669"/>
    <property type="project" value="UniProtKB-KW"/>
</dbReference>
<name>A0A0A1FF76_9BURK</name>
<dbReference type="EMBL" id="CP009962">
    <property type="protein sequence ID" value="AIY42289.1"/>
    <property type="molecule type" value="Genomic_DNA"/>
</dbReference>
<organism evidence="3 4">
    <name type="scientific">Collimonas arenae</name>
    <dbReference type="NCBI Taxonomy" id="279058"/>
    <lineage>
        <taxon>Bacteria</taxon>
        <taxon>Pseudomonadati</taxon>
        <taxon>Pseudomonadota</taxon>
        <taxon>Betaproteobacteria</taxon>
        <taxon>Burkholderiales</taxon>
        <taxon>Oxalobacteraceae</taxon>
        <taxon>Collimonas</taxon>
    </lineage>
</organism>
<keyword evidence="2" id="KW-0378">Hydrolase</keyword>
<dbReference type="PANTHER" id="PTHR31302">
    <property type="entry name" value="TRANSMEMBRANE PROTEIN WITH METALLOPHOSPHOESTERASE DOMAIN-RELATED"/>
    <property type="match status" value="1"/>
</dbReference>
<dbReference type="GO" id="GO:0008758">
    <property type="term" value="F:UDP-2,3-diacylglucosamine hydrolase activity"/>
    <property type="evidence" value="ECO:0007669"/>
    <property type="project" value="TreeGrafter"/>
</dbReference>
<dbReference type="InterPro" id="IPR051158">
    <property type="entry name" value="Metallophosphoesterase_sf"/>
</dbReference>
<keyword evidence="1" id="KW-0479">Metal-binding</keyword>
<proteinExistence type="predicted"/>
<sequence>MGNHDLWVDDTELCGILHEAGVNVLVNQNRPLPAPYEAVSICGLDDPWTGAPDIDQTVADAGAIRILLMHAPDGLLLLDGQHFDLSVAGHTHGGQIALPNGRPIIVPSGPMCRKYHFGRYETELNGSLIVSRGVGCSSLPIRLNADPELVICTMY</sequence>
<dbReference type="STRING" id="279058.LT85_3131"/>
<keyword evidence="4" id="KW-1185">Reference proteome</keyword>
<evidence type="ECO:0000256" key="2">
    <source>
        <dbReference type="ARBA" id="ARBA00022801"/>
    </source>
</evidence>